<dbReference type="EMBL" id="LAZR01069796">
    <property type="protein sequence ID" value="KKK47005.1"/>
    <property type="molecule type" value="Genomic_DNA"/>
</dbReference>
<reference evidence="3" key="1">
    <citation type="journal article" date="2015" name="Nature">
        <title>Complex archaea that bridge the gap between prokaryotes and eukaryotes.</title>
        <authorList>
            <person name="Spang A."/>
            <person name="Saw J.H."/>
            <person name="Jorgensen S.L."/>
            <person name="Zaremba-Niedzwiedzka K."/>
            <person name="Martijn J."/>
            <person name="Lind A.E."/>
            <person name="van Eijk R."/>
            <person name="Schleper C."/>
            <person name="Guy L."/>
            <person name="Ettema T.J."/>
        </authorList>
    </citation>
    <scope>NUCLEOTIDE SEQUENCE</scope>
</reference>
<sequence>MRYQATKLAKAEAGEKWIDEVFEKAAETGAAILACPVVATLKKADGTTINSTVDRTGLYEAQTPQVFKTELLKRAYESLKEMTPEKRASISDDSMLVEALGQKVSIVETDQSNIKITRKNDVLIAEAILRTRPKPKPDGPIGPYAEAQW</sequence>
<dbReference type="Pfam" id="PF01128">
    <property type="entry name" value="IspD"/>
    <property type="match status" value="1"/>
</dbReference>
<accession>A0A0F8WFR5</accession>
<evidence type="ECO:0008006" key="4">
    <source>
        <dbReference type="Google" id="ProtNLM"/>
    </source>
</evidence>
<name>A0A0F8WFR5_9ZZZZ</name>
<comment type="caution">
    <text evidence="3">The sequence shown here is derived from an EMBL/GenBank/DDBJ whole genome shotgun (WGS) entry which is preliminary data.</text>
</comment>
<evidence type="ECO:0000256" key="2">
    <source>
        <dbReference type="ARBA" id="ARBA00022695"/>
    </source>
</evidence>
<dbReference type="PANTHER" id="PTHR32125:SF4">
    <property type="entry name" value="2-C-METHYL-D-ERYTHRITOL 4-PHOSPHATE CYTIDYLYLTRANSFERASE, CHLOROPLASTIC"/>
    <property type="match status" value="1"/>
</dbReference>
<keyword evidence="1" id="KW-0808">Transferase</keyword>
<dbReference type="InterPro" id="IPR034683">
    <property type="entry name" value="IspD/TarI"/>
</dbReference>
<dbReference type="GO" id="GO:0050518">
    <property type="term" value="F:2-C-methyl-D-erythritol 4-phosphate cytidylyltransferase activity"/>
    <property type="evidence" value="ECO:0007669"/>
    <property type="project" value="TreeGrafter"/>
</dbReference>
<dbReference type="InterPro" id="IPR050088">
    <property type="entry name" value="IspD/TarI_cytidylyltransf_bact"/>
</dbReference>
<keyword evidence="2" id="KW-0548">Nucleotidyltransferase</keyword>
<dbReference type="Gene3D" id="3.90.550.10">
    <property type="entry name" value="Spore Coat Polysaccharide Biosynthesis Protein SpsA, Chain A"/>
    <property type="match status" value="1"/>
</dbReference>
<protein>
    <recommendedName>
        <fullName evidence="4">2-C-methyl-D-erythritol 4-phosphate cytidylyltransferase</fullName>
    </recommendedName>
</protein>
<gene>
    <name evidence="3" type="ORF">LCGC14_3159560</name>
</gene>
<dbReference type="InterPro" id="IPR029044">
    <property type="entry name" value="Nucleotide-diphossugar_trans"/>
</dbReference>
<dbReference type="PANTHER" id="PTHR32125">
    <property type="entry name" value="2-C-METHYL-D-ERYTHRITOL 4-PHOSPHATE CYTIDYLYLTRANSFERASE, CHLOROPLASTIC"/>
    <property type="match status" value="1"/>
</dbReference>
<dbReference type="AlphaFoldDB" id="A0A0F8WFR5"/>
<dbReference type="SUPFAM" id="SSF53448">
    <property type="entry name" value="Nucleotide-diphospho-sugar transferases"/>
    <property type="match status" value="1"/>
</dbReference>
<evidence type="ECO:0000313" key="3">
    <source>
        <dbReference type="EMBL" id="KKK47005.1"/>
    </source>
</evidence>
<evidence type="ECO:0000256" key="1">
    <source>
        <dbReference type="ARBA" id="ARBA00022679"/>
    </source>
</evidence>
<proteinExistence type="predicted"/>
<organism evidence="3">
    <name type="scientific">marine sediment metagenome</name>
    <dbReference type="NCBI Taxonomy" id="412755"/>
    <lineage>
        <taxon>unclassified sequences</taxon>
        <taxon>metagenomes</taxon>
        <taxon>ecological metagenomes</taxon>
    </lineage>
</organism>